<evidence type="ECO:0000313" key="2">
    <source>
        <dbReference type="Proteomes" id="UP001152622"/>
    </source>
</evidence>
<sequence>MQSRAYGAKVYVVDDSHGATNVHRTRETSLLTERNALMQNAVSLITPGTSRVHLTPDRERQLRASKKYVGRGEKRLLV</sequence>
<name>A0A9Q1EEE4_SYNKA</name>
<comment type="caution">
    <text evidence="1">The sequence shown here is derived from an EMBL/GenBank/DDBJ whole genome shotgun (WGS) entry which is preliminary data.</text>
</comment>
<dbReference type="AlphaFoldDB" id="A0A9Q1EEE4"/>
<keyword evidence="2" id="KW-1185">Reference proteome</keyword>
<accession>A0A9Q1EEE4</accession>
<proteinExistence type="predicted"/>
<protein>
    <submittedName>
        <fullName evidence="1">Uncharacterized protein</fullName>
    </submittedName>
</protein>
<dbReference type="Proteomes" id="UP001152622">
    <property type="component" value="Chromosome 19"/>
</dbReference>
<evidence type="ECO:0000313" key="1">
    <source>
        <dbReference type="EMBL" id="KAJ8337294.1"/>
    </source>
</evidence>
<dbReference type="EMBL" id="JAINUF010000019">
    <property type="protein sequence ID" value="KAJ8337294.1"/>
    <property type="molecule type" value="Genomic_DNA"/>
</dbReference>
<reference evidence="1" key="1">
    <citation type="journal article" date="2023" name="Science">
        <title>Genome structures resolve the early diversification of teleost fishes.</title>
        <authorList>
            <person name="Parey E."/>
            <person name="Louis A."/>
            <person name="Montfort J."/>
            <person name="Bouchez O."/>
            <person name="Roques C."/>
            <person name="Iampietro C."/>
            <person name="Lluch J."/>
            <person name="Castinel A."/>
            <person name="Donnadieu C."/>
            <person name="Desvignes T."/>
            <person name="Floi Bucao C."/>
            <person name="Jouanno E."/>
            <person name="Wen M."/>
            <person name="Mejri S."/>
            <person name="Dirks R."/>
            <person name="Jansen H."/>
            <person name="Henkel C."/>
            <person name="Chen W.J."/>
            <person name="Zahm M."/>
            <person name="Cabau C."/>
            <person name="Klopp C."/>
            <person name="Thompson A.W."/>
            <person name="Robinson-Rechavi M."/>
            <person name="Braasch I."/>
            <person name="Lecointre G."/>
            <person name="Bobe J."/>
            <person name="Postlethwait J.H."/>
            <person name="Berthelot C."/>
            <person name="Roest Crollius H."/>
            <person name="Guiguen Y."/>
        </authorList>
    </citation>
    <scope>NUCLEOTIDE SEQUENCE</scope>
    <source>
        <strain evidence="1">WJC10195</strain>
    </source>
</reference>
<organism evidence="1 2">
    <name type="scientific">Synaphobranchus kaupii</name>
    <name type="common">Kaup's arrowtooth eel</name>
    <dbReference type="NCBI Taxonomy" id="118154"/>
    <lineage>
        <taxon>Eukaryota</taxon>
        <taxon>Metazoa</taxon>
        <taxon>Chordata</taxon>
        <taxon>Craniata</taxon>
        <taxon>Vertebrata</taxon>
        <taxon>Euteleostomi</taxon>
        <taxon>Actinopterygii</taxon>
        <taxon>Neopterygii</taxon>
        <taxon>Teleostei</taxon>
        <taxon>Anguilliformes</taxon>
        <taxon>Synaphobranchidae</taxon>
        <taxon>Synaphobranchus</taxon>
    </lineage>
</organism>
<gene>
    <name evidence="1" type="ORF">SKAU_G00385140</name>
</gene>